<protein>
    <recommendedName>
        <fullName evidence="5">DUF1674 domain-containing protein</fullName>
    </recommendedName>
</protein>
<evidence type="ECO:0000313" key="3">
    <source>
        <dbReference type="EMBL" id="GHF14872.1"/>
    </source>
</evidence>
<organism evidence="3 4">
    <name type="scientific">Kordiimonas sediminis</name>
    <dbReference type="NCBI Taxonomy" id="1735581"/>
    <lineage>
        <taxon>Bacteria</taxon>
        <taxon>Pseudomonadati</taxon>
        <taxon>Pseudomonadota</taxon>
        <taxon>Alphaproteobacteria</taxon>
        <taxon>Kordiimonadales</taxon>
        <taxon>Kordiimonadaceae</taxon>
        <taxon>Kordiimonas</taxon>
    </lineage>
</organism>
<evidence type="ECO:0000256" key="2">
    <source>
        <dbReference type="SAM" id="MobiDB-lite"/>
    </source>
</evidence>
<dbReference type="InterPro" id="IPR012875">
    <property type="entry name" value="SDHF4"/>
</dbReference>
<dbReference type="AlphaFoldDB" id="A0A919E5N2"/>
<comment type="similarity">
    <text evidence="1">Belongs to the SDHAF4 family.</text>
</comment>
<reference evidence="3" key="1">
    <citation type="journal article" date="2014" name="Int. J. Syst. Evol. Microbiol.">
        <title>Complete genome sequence of Corynebacterium casei LMG S-19264T (=DSM 44701T), isolated from a smear-ripened cheese.</title>
        <authorList>
            <consortium name="US DOE Joint Genome Institute (JGI-PGF)"/>
            <person name="Walter F."/>
            <person name="Albersmeier A."/>
            <person name="Kalinowski J."/>
            <person name="Ruckert C."/>
        </authorList>
    </citation>
    <scope>NUCLEOTIDE SEQUENCE</scope>
    <source>
        <strain evidence="3">KCTC 42590</strain>
    </source>
</reference>
<dbReference type="PANTHER" id="PTHR28524">
    <property type="entry name" value="SUCCINATE DEHYDROGENASE ASSEMBLY FACTOR 4, MITOCHONDRIAL"/>
    <property type="match status" value="1"/>
</dbReference>
<dbReference type="PANTHER" id="PTHR28524:SF3">
    <property type="entry name" value="SUCCINATE DEHYDROGENASE ASSEMBLY FACTOR 4, MITOCHONDRIAL"/>
    <property type="match status" value="1"/>
</dbReference>
<keyword evidence="4" id="KW-1185">Reference proteome</keyword>
<gene>
    <name evidence="3" type="ORF">GCM10017044_06240</name>
</gene>
<evidence type="ECO:0000256" key="1">
    <source>
        <dbReference type="ARBA" id="ARBA00005701"/>
    </source>
</evidence>
<proteinExistence type="inferred from homology"/>
<reference evidence="3" key="2">
    <citation type="submission" date="2020-09" db="EMBL/GenBank/DDBJ databases">
        <authorList>
            <person name="Sun Q."/>
            <person name="Kim S."/>
        </authorList>
    </citation>
    <scope>NUCLEOTIDE SEQUENCE</scope>
    <source>
        <strain evidence="3">KCTC 42590</strain>
    </source>
</reference>
<sequence length="64" mass="6800">MTDKATVTPSDKDDADIASSDTGVNADPKQDTTSGTQPREVGGQKGPEPTRYGDWEKNGIISDF</sequence>
<dbReference type="Pfam" id="PF07896">
    <property type="entry name" value="DUF1674"/>
    <property type="match status" value="1"/>
</dbReference>
<dbReference type="RefSeq" id="WP_229819116.1">
    <property type="nucleotide sequence ID" value="NZ_BNCI01000001.1"/>
</dbReference>
<dbReference type="EMBL" id="BNCI01000001">
    <property type="protein sequence ID" value="GHF14872.1"/>
    <property type="molecule type" value="Genomic_DNA"/>
</dbReference>
<accession>A0A919E5N2</accession>
<comment type="caution">
    <text evidence="3">The sequence shown here is derived from an EMBL/GenBank/DDBJ whole genome shotgun (WGS) entry which is preliminary data.</text>
</comment>
<evidence type="ECO:0008006" key="5">
    <source>
        <dbReference type="Google" id="ProtNLM"/>
    </source>
</evidence>
<feature type="region of interest" description="Disordered" evidence="2">
    <location>
        <begin position="1"/>
        <end position="64"/>
    </location>
</feature>
<evidence type="ECO:0000313" key="4">
    <source>
        <dbReference type="Proteomes" id="UP000630923"/>
    </source>
</evidence>
<name>A0A919E5N2_9PROT</name>
<dbReference type="Proteomes" id="UP000630923">
    <property type="component" value="Unassembled WGS sequence"/>
</dbReference>